<reference evidence="1" key="1">
    <citation type="submission" date="2022-07" db="EMBL/GenBank/DDBJ databases">
        <title>Genome Sequence of Xylaria arbuscula.</title>
        <authorList>
            <person name="Buettner E."/>
        </authorList>
    </citation>
    <scope>NUCLEOTIDE SEQUENCE</scope>
    <source>
        <strain evidence="1">VT107</strain>
    </source>
</reference>
<dbReference type="AlphaFoldDB" id="A0A9W8N497"/>
<dbReference type="EMBL" id="JANPWZ010003245">
    <property type="protein sequence ID" value="KAJ3553629.1"/>
    <property type="molecule type" value="Genomic_DNA"/>
</dbReference>
<keyword evidence="2" id="KW-1185">Reference proteome</keyword>
<gene>
    <name evidence="1" type="ORF">NPX13_g10844</name>
</gene>
<proteinExistence type="predicted"/>
<accession>A0A9W8N497</accession>
<protein>
    <submittedName>
        <fullName evidence="1">Uncharacterized protein</fullName>
    </submittedName>
</protein>
<evidence type="ECO:0000313" key="1">
    <source>
        <dbReference type="EMBL" id="KAJ3553629.1"/>
    </source>
</evidence>
<dbReference type="Proteomes" id="UP001148614">
    <property type="component" value="Unassembled WGS sequence"/>
</dbReference>
<organism evidence="1 2">
    <name type="scientific">Xylaria arbuscula</name>
    <dbReference type="NCBI Taxonomy" id="114810"/>
    <lineage>
        <taxon>Eukaryota</taxon>
        <taxon>Fungi</taxon>
        <taxon>Dikarya</taxon>
        <taxon>Ascomycota</taxon>
        <taxon>Pezizomycotina</taxon>
        <taxon>Sordariomycetes</taxon>
        <taxon>Xylariomycetidae</taxon>
        <taxon>Xylariales</taxon>
        <taxon>Xylariaceae</taxon>
        <taxon>Xylaria</taxon>
    </lineage>
</organism>
<name>A0A9W8N497_9PEZI</name>
<sequence length="287" mass="32584">MDIDNLIKSFENMHISDQPMGSRESIDTIMVDRPTSPILYTIPDDNQLGVSKVPRVISAGVPVTPGILPHDNVLIGLDSYDTPREIPRLAHKLLTNYTVDRLIYDSEVALRDWLHLLEITTLPSKVASSDLAVASRLRLLDTVIAGKYGRFVSRLAHIQFLHVMESLEAIIAKDRLSGLIEPRRDCESTKNMAYLKYQQASMRPLRARQLYKLKRYCERYQTLAGPSPLFILAYTDVVDIVVKSSTSDNLTIERVARFIEENVPRELIHLCDRLAKIADNHVALFFN</sequence>
<evidence type="ECO:0000313" key="2">
    <source>
        <dbReference type="Proteomes" id="UP001148614"/>
    </source>
</evidence>
<comment type="caution">
    <text evidence="1">The sequence shown here is derived from an EMBL/GenBank/DDBJ whole genome shotgun (WGS) entry which is preliminary data.</text>
</comment>